<feature type="compositionally biased region" description="Low complexity" evidence="1">
    <location>
        <begin position="11"/>
        <end position="30"/>
    </location>
</feature>
<feature type="compositionally biased region" description="Polar residues" evidence="1">
    <location>
        <begin position="122"/>
        <end position="134"/>
    </location>
</feature>
<feature type="region of interest" description="Disordered" evidence="1">
    <location>
        <begin position="694"/>
        <end position="718"/>
    </location>
</feature>
<dbReference type="Pfam" id="PF17667">
    <property type="entry name" value="Pkinase_fungal"/>
    <property type="match status" value="1"/>
</dbReference>
<dbReference type="EMBL" id="JABXXO010000006">
    <property type="protein sequence ID" value="KAF7776870.1"/>
    <property type="molecule type" value="Genomic_DNA"/>
</dbReference>
<comment type="caution">
    <text evidence="3">The sequence shown here is derived from an EMBL/GenBank/DDBJ whole genome shotgun (WGS) entry which is preliminary data.</text>
</comment>
<protein>
    <recommendedName>
        <fullName evidence="2">Fungal-type protein kinase domain-containing protein</fullName>
    </recommendedName>
</protein>
<evidence type="ECO:0000256" key="1">
    <source>
        <dbReference type="SAM" id="MobiDB-lite"/>
    </source>
</evidence>
<evidence type="ECO:0000313" key="4">
    <source>
        <dbReference type="Proteomes" id="UP000629468"/>
    </source>
</evidence>
<feature type="region of interest" description="Disordered" evidence="1">
    <location>
        <begin position="116"/>
        <end position="203"/>
    </location>
</feature>
<feature type="compositionally biased region" description="Basic residues" evidence="1">
    <location>
        <begin position="135"/>
        <end position="146"/>
    </location>
</feature>
<feature type="compositionally biased region" description="Polar residues" evidence="1">
    <location>
        <begin position="192"/>
        <end position="203"/>
    </location>
</feature>
<reference evidence="3 4" key="1">
    <citation type="journal article" name="Sci. Rep.">
        <title>Telomere-to-telomere assembled and centromere annotated genomes of the two main subspecies of the button mushroom Agaricus bisporus reveal especially polymorphic chromosome ends.</title>
        <authorList>
            <person name="Sonnenberg A.S.M."/>
            <person name="Sedaghat-Telgerd N."/>
            <person name="Lavrijssen B."/>
            <person name="Ohm R.A."/>
            <person name="Hendrickx P.M."/>
            <person name="Scholtmeijer K."/>
            <person name="Baars J.J.P."/>
            <person name="van Peer A."/>
        </authorList>
    </citation>
    <scope>NUCLEOTIDE SEQUENCE [LARGE SCALE GENOMIC DNA]</scope>
    <source>
        <strain evidence="3 4">H119_p4</strain>
    </source>
</reference>
<evidence type="ECO:0000259" key="2">
    <source>
        <dbReference type="Pfam" id="PF17667"/>
    </source>
</evidence>
<sequence>MEGQEALPPVDNTNTSNSNSRRDSQNQQAQDRWKEKTKYTPRKIGSDAGSLKQTAVREQVALDMRNEMLTCSPADFLNQYLPFLPDSAWVDRAFISLWTRGLLVTPVDESVPATKEVDQGLVSDTGTESYSGRITRSRSQARRGRSTRNNAVASNVDEQPEGRSTQADQPTSTGVKTAVVPPSEDEVEWKSYQRTSPKSAGSSEMTVFKHLKTIVDALHGEACSDISGGRALNGYYYMDCPSRKMDSEIAGADFQVDAVIARKNIYSEPKDDGKDTPAAATTAVAMEFKKSDKPAMVVRNRKQLVSAANHIMNDDPRRNWMYGVTIEDTKLSLWYFSRSFSMKSQPLDFTKDIKTFIRIFLSFLYASESELGYDPTIYRKQYCGSLCYIYTLETVNGPKYFRTIEPLYNPRTYCITGRKSRVWSAIEIPDPNELEELPGAHEVALKDSWVDKNSLTEKEIQACIFRRLSDVKESDYAWARSDLKEMLRNALANPARYFMEVVHDWRVGENKERSAGSTGATHLFRLPEESFRAKLDRVAKGANSTASLNYYPSSHSHISNDVPGKSKTGRKRKYAVKEHYRVVYNQVGKPLSVATSLYDSMRVVNDIFIALVLLYLAGWVHRDISPGNIIMVGEGKTLGGKLSDLEYARDFEDVDRVVSSDPKTGTPFFMPLEIHTGSILFMRTREAEAEDEVKSEGTDWSDDFESSFQNAQTRNSPKPAVRSTKLRYNFTHDMESLWWIILWIIVFRVKDAPGLTEAQSIFTNQHTPSTMRRDLFTLQNDVTLAEDVNDMVHDSLRKRRFPFLLDKYHEILFNTYWQLNSKGRKADTVYRHMYRKLAKVAAYIIRAFENFDIELCDPQLVDTFDGEFDLCEDGSVSQKRPRETEDEDEQDTGIFEDSASPYDNELSSDGEGSGEGQENERIGFNEQIRVRKNRDGNNGDGNDEDGDEDSLCERSVDAESGPRKRQKVDRSSGVLLDMAGIVRENRVPRARGNWL</sequence>
<dbReference type="AlphaFoldDB" id="A0A8H7F4T3"/>
<dbReference type="InterPro" id="IPR040976">
    <property type="entry name" value="Pkinase_fungal"/>
</dbReference>
<dbReference type="PANTHER" id="PTHR38248:SF2">
    <property type="entry name" value="FUNK1 11"/>
    <property type="match status" value="1"/>
</dbReference>
<feature type="domain" description="Fungal-type protein kinase" evidence="2">
    <location>
        <begin position="256"/>
        <end position="745"/>
    </location>
</feature>
<name>A0A8H7F4T3_AGABI</name>
<feature type="compositionally biased region" description="Acidic residues" evidence="1">
    <location>
        <begin position="941"/>
        <end position="950"/>
    </location>
</feature>
<dbReference type="InterPro" id="IPR011009">
    <property type="entry name" value="Kinase-like_dom_sf"/>
</dbReference>
<dbReference type="PANTHER" id="PTHR38248">
    <property type="entry name" value="FUNK1 6"/>
    <property type="match status" value="1"/>
</dbReference>
<feature type="region of interest" description="Disordered" evidence="1">
    <location>
        <begin position="1"/>
        <end position="52"/>
    </location>
</feature>
<feature type="compositionally biased region" description="Basic and acidic residues" evidence="1">
    <location>
        <begin position="951"/>
        <end position="962"/>
    </location>
</feature>
<dbReference type="Gene3D" id="1.10.510.10">
    <property type="entry name" value="Transferase(Phosphotransferase) domain 1"/>
    <property type="match status" value="1"/>
</dbReference>
<feature type="compositionally biased region" description="Polar residues" evidence="1">
    <location>
        <begin position="147"/>
        <end position="175"/>
    </location>
</feature>
<feature type="compositionally biased region" description="Polar residues" evidence="1">
    <location>
        <begin position="706"/>
        <end position="716"/>
    </location>
</feature>
<dbReference type="SUPFAM" id="SSF56112">
    <property type="entry name" value="Protein kinase-like (PK-like)"/>
    <property type="match status" value="1"/>
</dbReference>
<feature type="region of interest" description="Disordered" evidence="1">
    <location>
        <begin position="872"/>
        <end position="974"/>
    </location>
</feature>
<evidence type="ECO:0000313" key="3">
    <source>
        <dbReference type="EMBL" id="KAF7776870.1"/>
    </source>
</evidence>
<organism evidence="3 4">
    <name type="scientific">Agaricus bisporus var. burnettii</name>
    <dbReference type="NCBI Taxonomy" id="192524"/>
    <lineage>
        <taxon>Eukaryota</taxon>
        <taxon>Fungi</taxon>
        <taxon>Dikarya</taxon>
        <taxon>Basidiomycota</taxon>
        <taxon>Agaricomycotina</taxon>
        <taxon>Agaricomycetes</taxon>
        <taxon>Agaricomycetidae</taxon>
        <taxon>Agaricales</taxon>
        <taxon>Agaricineae</taxon>
        <taxon>Agaricaceae</taxon>
        <taxon>Agaricus</taxon>
    </lineage>
</organism>
<accession>A0A8H7F4T3</accession>
<dbReference type="Proteomes" id="UP000629468">
    <property type="component" value="Unassembled WGS sequence"/>
</dbReference>
<proteinExistence type="predicted"/>
<gene>
    <name evidence="3" type="ORF">Agabi119p4_5263</name>
</gene>